<sequence length="282" mass="32517">MNEIKTLAIKNTKHLMAVLISNEAEINELIQNKEKYYYTMYKPKKEKGRVKKDVDGKPIMRELNPSCGRLYEIQEIIKSRILSKIPLPENIKGGVKGYSNIANAQAHKGRKHKFKTDMKKYFPSIGYERVYKMFLDYGFSSKCCSILTHLTTHKHVLPQGTPTSTHIANLIFLPNDKSLIAYCKKHNIRYTRFVDDLVFSSPFDFRDKCLDLINVILNDGFKISIKKTLYRAGNLEITGVDTKNNVLDVPDFFKELINDASFNADSTKGRISYYKNVRKKQA</sequence>
<dbReference type="Pfam" id="PF00078">
    <property type="entry name" value="RVT_1"/>
    <property type="match status" value="1"/>
</dbReference>
<dbReference type="EC" id="2.7.7.49" evidence="7"/>
<dbReference type="Proteomes" id="UP001589828">
    <property type="component" value="Unassembled WGS sequence"/>
</dbReference>
<gene>
    <name evidence="7" type="ORF">ACFFGT_25870</name>
</gene>
<evidence type="ECO:0000259" key="6">
    <source>
        <dbReference type="Pfam" id="PF00078"/>
    </source>
</evidence>
<keyword evidence="2 7" id="KW-0548">Nucleotidyltransferase</keyword>
<evidence type="ECO:0000256" key="3">
    <source>
        <dbReference type="ARBA" id="ARBA00022723"/>
    </source>
</evidence>
<dbReference type="PRINTS" id="PR00866">
    <property type="entry name" value="RNADNAPOLMS"/>
</dbReference>
<comment type="caution">
    <text evidence="7">The sequence shown here is derived from an EMBL/GenBank/DDBJ whole genome shotgun (WGS) entry which is preliminary data.</text>
</comment>
<protein>
    <submittedName>
        <fullName evidence="7">Reverse transcriptase family protein</fullName>
        <ecNumber evidence="7">2.7.7.49</ecNumber>
    </submittedName>
</protein>
<evidence type="ECO:0000256" key="4">
    <source>
        <dbReference type="ARBA" id="ARBA00022842"/>
    </source>
</evidence>
<evidence type="ECO:0000256" key="5">
    <source>
        <dbReference type="ARBA" id="ARBA00022918"/>
    </source>
</evidence>
<dbReference type="RefSeq" id="WP_377025408.1">
    <property type="nucleotide sequence ID" value="NZ_JBHLTS010000075.1"/>
</dbReference>
<evidence type="ECO:0000256" key="1">
    <source>
        <dbReference type="ARBA" id="ARBA00022679"/>
    </source>
</evidence>
<reference evidence="7 8" key="1">
    <citation type="submission" date="2024-09" db="EMBL/GenBank/DDBJ databases">
        <authorList>
            <person name="Sun Q."/>
            <person name="Mori K."/>
        </authorList>
    </citation>
    <scope>NUCLEOTIDE SEQUENCE [LARGE SCALE GENOMIC DNA]</scope>
    <source>
        <strain evidence="7 8">NCAIM B.02415</strain>
    </source>
</reference>
<dbReference type="InterPro" id="IPR000477">
    <property type="entry name" value="RT_dom"/>
</dbReference>
<proteinExistence type="predicted"/>
<dbReference type="GO" id="GO:0003964">
    <property type="term" value="F:RNA-directed DNA polymerase activity"/>
    <property type="evidence" value="ECO:0007669"/>
    <property type="project" value="UniProtKB-KW"/>
</dbReference>
<keyword evidence="4" id="KW-0460">Magnesium</keyword>
<keyword evidence="5 7" id="KW-0695">RNA-directed DNA polymerase</keyword>
<feature type="domain" description="Reverse transcriptase" evidence="6">
    <location>
        <begin position="73"/>
        <end position="231"/>
    </location>
</feature>
<dbReference type="CDD" id="cd03487">
    <property type="entry name" value="RT_Bac_retron_II"/>
    <property type="match status" value="1"/>
</dbReference>
<keyword evidence="8" id="KW-1185">Reference proteome</keyword>
<name>A0ABV6LDZ0_9SPHI</name>
<evidence type="ECO:0000256" key="2">
    <source>
        <dbReference type="ARBA" id="ARBA00022695"/>
    </source>
</evidence>
<dbReference type="EMBL" id="JBHLTS010000075">
    <property type="protein sequence ID" value="MFC0517667.1"/>
    <property type="molecule type" value="Genomic_DNA"/>
</dbReference>
<organism evidence="7 8">
    <name type="scientific">Mucilaginibacter angelicae</name>
    <dbReference type="NCBI Taxonomy" id="869718"/>
    <lineage>
        <taxon>Bacteria</taxon>
        <taxon>Pseudomonadati</taxon>
        <taxon>Bacteroidota</taxon>
        <taxon>Sphingobacteriia</taxon>
        <taxon>Sphingobacteriales</taxon>
        <taxon>Sphingobacteriaceae</taxon>
        <taxon>Mucilaginibacter</taxon>
    </lineage>
</organism>
<evidence type="ECO:0000313" key="7">
    <source>
        <dbReference type="EMBL" id="MFC0517667.1"/>
    </source>
</evidence>
<keyword evidence="3" id="KW-0479">Metal-binding</keyword>
<keyword evidence="1 7" id="KW-0808">Transferase</keyword>
<accession>A0ABV6LDZ0</accession>
<evidence type="ECO:0000313" key="8">
    <source>
        <dbReference type="Proteomes" id="UP001589828"/>
    </source>
</evidence>
<dbReference type="InterPro" id="IPR000123">
    <property type="entry name" value="Reverse_transcriptase_msDNA"/>
</dbReference>